<dbReference type="GO" id="GO:0005886">
    <property type="term" value="C:plasma membrane"/>
    <property type="evidence" value="ECO:0007669"/>
    <property type="project" value="UniProtKB-SubCell"/>
</dbReference>
<reference evidence="9 10" key="1">
    <citation type="submission" date="2020-07" db="EMBL/GenBank/DDBJ databases">
        <title>Halieaceae bacterium, F7430, whole genome shotgun sequencing project.</title>
        <authorList>
            <person name="Jiang S."/>
            <person name="Liu Z.W."/>
            <person name="Du Z.J."/>
        </authorList>
    </citation>
    <scope>NUCLEOTIDE SEQUENCE [LARGE SCALE GENOMIC DNA]</scope>
    <source>
        <strain evidence="9 10">F7430</strain>
    </source>
</reference>
<feature type="transmembrane region" description="Helical" evidence="8">
    <location>
        <begin position="101"/>
        <end position="121"/>
    </location>
</feature>
<feature type="transmembrane region" description="Helical" evidence="8">
    <location>
        <begin position="37"/>
        <end position="56"/>
    </location>
</feature>
<dbReference type="EMBL" id="JACFXU010000017">
    <property type="protein sequence ID" value="MBA6414008.1"/>
    <property type="molecule type" value="Genomic_DNA"/>
</dbReference>
<evidence type="ECO:0000313" key="10">
    <source>
        <dbReference type="Proteomes" id="UP000539350"/>
    </source>
</evidence>
<evidence type="ECO:0000256" key="1">
    <source>
        <dbReference type="ARBA" id="ARBA00004651"/>
    </source>
</evidence>
<evidence type="ECO:0000256" key="7">
    <source>
        <dbReference type="PIRSR" id="PIRSR604254-1"/>
    </source>
</evidence>
<feature type="transmembrane region" description="Helical" evidence="8">
    <location>
        <begin position="157"/>
        <end position="176"/>
    </location>
</feature>
<evidence type="ECO:0000313" key="9">
    <source>
        <dbReference type="EMBL" id="MBA6414008.1"/>
    </source>
</evidence>
<feature type="transmembrane region" description="Helical" evidence="8">
    <location>
        <begin position="12"/>
        <end position="31"/>
    </location>
</feature>
<accession>A0A7W2TXZ5</accession>
<keyword evidence="5 8" id="KW-1133">Transmembrane helix</keyword>
<evidence type="ECO:0000256" key="5">
    <source>
        <dbReference type="ARBA" id="ARBA00022989"/>
    </source>
</evidence>
<feature type="binding site" evidence="7">
    <location>
        <position position="186"/>
    </location>
    <ligand>
        <name>Zn(2+)</name>
        <dbReference type="ChEBI" id="CHEBI:29105"/>
    </ligand>
</feature>
<comment type="similarity">
    <text evidence="2">Belongs to the UPF0073 (Hly-III) family.</text>
</comment>
<evidence type="ECO:0000256" key="3">
    <source>
        <dbReference type="ARBA" id="ARBA00022475"/>
    </source>
</evidence>
<keyword evidence="7" id="KW-0479">Metal-binding</keyword>
<keyword evidence="10" id="KW-1185">Reference proteome</keyword>
<dbReference type="GO" id="GO:0140911">
    <property type="term" value="F:pore-forming activity"/>
    <property type="evidence" value="ECO:0007669"/>
    <property type="project" value="InterPro"/>
</dbReference>
<evidence type="ECO:0000256" key="4">
    <source>
        <dbReference type="ARBA" id="ARBA00022692"/>
    </source>
</evidence>
<dbReference type="PANTHER" id="PTHR20855:SF3">
    <property type="entry name" value="LD03007P"/>
    <property type="match status" value="1"/>
</dbReference>
<dbReference type="GO" id="GO:0046872">
    <property type="term" value="F:metal ion binding"/>
    <property type="evidence" value="ECO:0007669"/>
    <property type="project" value="UniProtKB-KW"/>
</dbReference>
<evidence type="ECO:0000256" key="2">
    <source>
        <dbReference type="ARBA" id="ARBA00008488"/>
    </source>
</evidence>
<protein>
    <submittedName>
        <fullName evidence="9">Hemolysin III family protein</fullName>
    </submittedName>
</protein>
<dbReference type="Proteomes" id="UP000539350">
    <property type="component" value="Unassembled WGS sequence"/>
</dbReference>
<organism evidence="9 10">
    <name type="scientific">Sediminihaliea albiluteola</name>
    <dbReference type="NCBI Taxonomy" id="2758564"/>
    <lineage>
        <taxon>Bacteria</taxon>
        <taxon>Pseudomonadati</taxon>
        <taxon>Pseudomonadota</taxon>
        <taxon>Gammaproteobacteria</taxon>
        <taxon>Cellvibrionales</taxon>
        <taxon>Halieaceae</taxon>
        <taxon>Sediminihaliea</taxon>
    </lineage>
</organism>
<dbReference type="PANTHER" id="PTHR20855">
    <property type="entry name" value="ADIPOR/PROGESTIN RECEPTOR-RELATED"/>
    <property type="match status" value="1"/>
</dbReference>
<dbReference type="Pfam" id="PF03006">
    <property type="entry name" value="HlyIII"/>
    <property type="match status" value="1"/>
</dbReference>
<dbReference type="InterPro" id="IPR004254">
    <property type="entry name" value="AdipoR/HlyIII-related"/>
</dbReference>
<proteinExistence type="inferred from homology"/>
<comment type="subcellular location">
    <subcellularLocation>
        <location evidence="1">Cell membrane</location>
        <topology evidence="1">Multi-pass membrane protein</topology>
    </subcellularLocation>
</comment>
<keyword evidence="3" id="KW-1003">Cell membrane</keyword>
<evidence type="ECO:0000256" key="6">
    <source>
        <dbReference type="ARBA" id="ARBA00023136"/>
    </source>
</evidence>
<keyword evidence="6 8" id="KW-0472">Membrane</keyword>
<name>A0A7W2TXZ5_9GAMM</name>
<keyword evidence="7" id="KW-0862">Zinc</keyword>
<dbReference type="RefSeq" id="WP_182174433.1">
    <property type="nucleotide sequence ID" value="NZ_JACFXU010000017.1"/>
</dbReference>
<comment type="caution">
    <text evidence="9">The sequence shown here is derived from an EMBL/GenBank/DDBJ whole genome shotgun (WGS) entry which is preliminary data.</text>
</comment>
<feature type="transmembrane region" description="Helical" evidence="8">
    <location>
        <begin position="188"/>
        <end position="208"/>
    </location>
</feature>
<feature type="transmembrane region" description="Helical" evidence="8">
    <location>
        <begin position="77"/>
        <end position="95"/>
    </location>
</feature>
<dbReference type="NCBIfam" id="TIGR01065">
    <property type="entry name" value="hlyIII"/>
    <property type="match status" value="1"/>
</dbReference>
<dbReference type="InterPro" id="IPR005744">
    <property type="entry name" value="Hy-lIII"/>
</dbReference>
<gene>
    <name evidence="9" type="ORF">H2508_12885</name>
</gene>
<sequence length="209" mass="22835">MYEGERLNSISHLIGAVLALVGLGALLTIGLQSGDPWVLASFTVFGITMVLLYTMSTLYHSFSPPGLKKLFQIFDHVSIYLLIAGSYTPFMLVTLRDGNGWLILSIVWAMALVGILSEIFLSGRAVKAFQIAAYLAMGWACVYDLESLRQALPSAGFDWLVYGGLAYTTGVVFYLLDKIAKLSYAHGAWHLFVVAGSLCHFIAVIGYVH</sequence>
<dbReference type="AlphaFoldDB" id="A0A7W2TXZ5"/>
<evidence type="ECO:0000256" key="8">
    <source>
        <dbReference type="SAM" id="Phobius"/>
    </source>
</evidence>
<feature type="binding site" evidence="7">
    <location>
        <position position="60"/>
    </location>
    <ligand>
        <name>Zn(2+)</name>
        <dbReference type="ChEBI" id="CHEBI:29105"/>
    </ligand>
</feature>
<feature type="binding site" evidence="7">
    <location>
        <position position="190"/>
    </location>
    <ligand>
        <name>Zn(2+)</name>
        <dbReference type="ChEBI" id="CHEBI:29105"/>
    </ligand>
</feature>
<keyword evidence="4 8" id="KW-0812">Transmembrane</keyword>